<feature type="compositionally biased region" description="Basic and acidic residues" evidence="1">
    <location>
        <begin position="7"/>
        <end position="30"/>
    </location>
</feature>
<accession>A0ABW4XG30</accession>
<evidence type="ECO:0000313" key="5">
    <source>
        <dbReference type="Proteomes" id="UP001597402"/>
    </source>
</evidence>
<keyword evidence="2" id="KW-0812">Transmembrane</keyword>
<evidence type="ECO:0000256" key="1">
    <source>
        <dbReference type="SAM" id="MobiDB-lite"/>
    </source>
</evidence>
<keyword evidence="2" id="KW-0472">Membrane</keyword>
<dbReference type="Pfam" id="PF14230">
    <property type="entry name" value="DUF4333"/>
    <property type="match status" value="1"/>
</dbReference>
<feature type="compositionally biased region" description="Pro residues" evidence="1">
    <location>
        <begin position="78"/>
        <end position="99"/>
    </location>
</feature>
<comment type="caution">
    <text evidence="4">The sequence shown here is derived from an EMBL/GenBank/DDBJ whole genome shotgun (WGS) entry which is preliminary data.</text>
</comment>
<organism evidence="4 5">
    <name type="scientific">Blastococcus deserti</name>
    <dbReference type="NCBI Taxonomy" id="2259033"/>
    <lineage>
        <taxon>Bacteria</taxon>
        <taxon>Bacillati</taxon>
        <taxon>Actinomycetota</taxon>
        <taxon>Actinomycetes</taxon>
        <taxon>Geodermatophilales</taxon>
        <taxon>Geodermatophilaceae</taxon>
        <taxon>Blastococcus</taxon>
    </lineage>
</organism>
<sequence>MTNPPHGHGERGEERGEERGGTTGVDRDATRPVPSPGRPQQPDGPSERYPTPPYGSPRPTPGGYGQPPPYGQPQQPYGQPPPYAGPPYGTPQPGAPQPGAPQHGAPQYGAPEFGALQQGAPQQGAPQYGPQYGAPQYGPQYGAPQYGPPYGAPAPERKSRVGLVATVTAGVVVLIAGVVVLALSLSSTVLDRNAVERDVAAQFEEREGVAIDLDCAEEMKVESGATYECTGTTADGEDVTLQIAITDEDTAAYTWTEP</sequence>
<reference evidence="5" key="1">
    <citation type="journal article" date="2019" name="Int. J. Syst. Evol. Microbiol.">
        <title>The Global Catalogue of Microorganisms (GCM) 10K type strain sequencing project: providing services to taxonomists for standard genome sequencing and annotation.</title>
        <authorList>
            <consortium name="The Broad Institute Genomics Platform"/>
            <consortium name="The Broad Institute Genome Sequencing Center for Infectious Disease"/>
            <person name="Wu L."/>
            <person name="Ma J."/>
        </authorList>
    </citation>
    <scope>NUCLEOTIDE SEQUENCE [LARGE SCALE GENOMIC DNA]</scope>
    <source>
        <strain evidence="5">JCM 3338</strain>
    </source>
</reference>
<dbReference type="RefSeq" id="WP_376879737.1">
    <property type="nucleotide sequence ID" value="NZ_JBHUHP010000028.1"/>
</dbReference>
<feature type="compositionally biased region" description="Pro residues" evidence="1">
    <location>
        <begin position="50"/>
        <end position="71"/>
    </location>
</feature>
<protein>
    <submittedName>
        <fullName evidence="4">DUF4333 domain-containing protein</fullName>
    </submittedName>
</protein>
<feature type="transmembrane region" description="Helical" evidence="2">
    <location>
        <begin position="161"/>
        <end position="185"/>
    </location>
</feature>
<dbReference type="Proteomes" id="UP001597402">
    <property type="component" value="Unassembled WGS sequence"/>
</dbReference>
<dbReference type="InterPro" id="IPR025637">
    <property type="entry name" value="DUF4333"/>
</dbReference>
<evidence type="ECO:0000259" key="3">
    <source>
        <dbReference type="Pfam" id="PF14230"/>
    </source>
</evidence>
<feature type="compositionally biased region" description="Low complexity" evidence="1">
    <location>
        <begin position="100"/>
        <end position="145"/>
    </location>
</feature>
<feature type="region of interest" description="Disordered" evidence="1">
    <location>
        <begin position="1"/>
        <end position="153"/>
    </location>
</feature>
<feature type="domain" description="DUF4333" evidence="3">
    <location>
        <begin position="178"/>
        <end position="249"/>
    </location>
</feature>
<keyword evidence="2" id="KW-1133">Transmembrane helix</keyword>
<evidence type="ECO:0000256" key="2">
    <source>
        <dbReference type="SAM" id="Phobius"/>
    </source>
</evidence>
<name>A0ABW4XG30_9ACTN</name>
<proteinExistence type="predicted"/>
<keyword evidence="5" id="KW-1185">Reference proteome</keyword>
<evidence type="ECO:0000313" key="4">
    <source>
        <dbReference type="EMBL" id="MFD2093761.1"/>
    </source>
</evidence>
<gene>
    <name evidence="4" type="ORF">ACFSHS_19540</name>
</gene>
<dbReference type="EMBL" id="JBHUHP010000028">
    <property type="protein sequence ID" value="MFD2093761.1"/>
    <property type="molecule type" value="Genomic_DNA"/>
</dbReference>